<dbReference type="InterPro" id="IPR040079">
    <property type="entry name" value="Glutathione_S-Trfase"/>
</dbReference>
<feature type="domain" description="GST N-terminal" evidence="1">
    <location>
        <begin position="50"/>
        <end position="130"/>
    </location>
</feature>
<evidence type="ECO:0000259" key="2">
    <source>
        <dbReference type="PROSITE" id="PS50405"/>
    </source>
</evidence>
<gene>
    <name evidence="3" type="ORF">PCOR1329_LOCUS10403</name>
</gene>
<dbReference type="InterPro" id="IPR036249">
    <property type="entry name" value="Thioredoxin-like_sf"/>
</dbReference>
<dbReference type="SUPFAM" id="SSF52833">
    <property type="entry name" value="Thioredoxin-like"/>
    <property type="match status" value="1"/>
</dbReference>
<proteinExistence type="predicted"/>
<organism evidence="3 4">
    <name type="scientific">Prorocentrum cordatum</name>
    <dbReference type="NCBI Taxonomy" id="2364126"/>
    <lineage>
        <taxon>Eukaryota</taxon>
        <taxon>Sar</taxon>
        <taxon>Alveolata</taxon>
        <taxon>Dinophyceae</taxon>
        <taxon>Prorocentrales</taxon>
        <taxon>Prorocentraceae</taxon>
        <taxon>Prorocentrum</taxon>
    </lineage>
</organism>
<dbReference type="PROSITE" id="PS50404">
    <property type="entry name" value="GST_NTER"/>
    <property type="match status" value="1"/>
</dbReference>
<dbReference type="Gene3D" id="3.40.30.10">
    <property type="entry name" value="Glutaredoxin"/>
    <property type="match status" value="1"/>
</dbReference>
<feature type="non-terminal residue" evidence="3">
    <location>
        <position position="1"/>
    </location>
</feature>
<keyword evidence="4" id="KW-1185">Reference proteome</keyword>
<accession>A0ABN9QI87</accession>
<dbReference type="PANTHER" id="PTHR11571:SF150">
    <property type="entry name" value="GLUTATHIONE S-TRANSFERASE"/>
    <property type="match status" value="1"/>
</dbReference>
<dbReference type="PROSITE" id="PS50405">
    <property type="entry name" value="GST_CTER"/>
    <property type="match status" value="1"/>
</dbReference>
<dbReference type="SFLD" id="SFLDS00019">
    <property type="entry name" value="Glutathione_Transferase_(cytos"/>
    <property type="match status" value="1"/>
</dbReference>
<feature type="domain" description="GST C-terminal" evidence="2">
    <location>
        <begin position="133"/>
        <end position="276"/>
    </location>
</feature>
<name>A0ABN9QI87_9DINO</name>
<dbReference type="InterPro" id="IPR004045">
    <property type="entry name" value="Glutathione_S-Trfase_N"/>
</dbReference>
<dbReference type="InterPro" id="IPR036282">
    <property type="entry name" value="Glutathione-S-Trfase_C_sf"/>
</dbReference>
<dbReference type="Pfam" id="PF14497">
    <property type="entry name" value="GST_C_3"/>
    <property type="match status" value="1"/>
</dbReference>
<dbReference type="Gene3D" id="1.20.1050.10">
    <property type="match status" value="1"/>
</dbReference>
<comment type="caution">
    <text evidence="3">The sequence shown here is derived from an EMBL/GenBank/DDBJ whole genome shotgun (WGS) entry which is preliminary data.</text>
</comment>
<dbReference type="Proteomes" id="UP001189429">
    <property type="component" value="Unassembled WGS sequence"/>
</dbReference>
<dbReference type="PANTHER" id="PTHR11571">
    <property type="entry name" value="GLUTATHIONE S-TRANSFERASE"/>
    <property type="match status" value="1"/>
</dbReference>
<protein>
    <recommendedName>
        <fullName evidence="5">Glutathione transferase</fullName>
    </recommendedName>
</protein>
<reference evidence="3" key="1">
    <citation type="submission" date="2023-10" db="EMBL/GenBank/DDBJ databases">
        <authorList>
            <person name="Chen Y."/>
            <person name="Shah S."/>
            <person name="Dougan E. K."/>
            <person name="Thang M."/>
            <person name="Chan C."/>
        </authorList>
    </citation>
    <scope>NUCLEOTIDE SEQUENCE [LARGE SCALE GENOMIC DNA]</scope>
</reference>
<dbReference type="Pfam" id="PF13417">
    <property type="entry name" value="GST_N_3"/>
    <property type="match status" value="1"/>
</dbReference>
<dbReference type="InterPro" id="IPR010987">
    <property type="entry name" value="Glutathione-S-Trfase_C-like"/>
</dbReference>
<sequence>PTRGGGGGRRAHQDGPPLVSGEELRRRLYASGGLWGTRLHVAIRCGEGPPRFRLAYMAMRNRLEVARLVLEEAACPYELEVIGFENWRDFKQRMPHGKVPVLYDFDGAGNALAEETAITQFLAKQVGLAGRSDAEEAAANSLYQLYWCTFRNNGVTHDGDLYSAPKLREFKGQSWPHYKEMHRVNNFTAAERSLAALGMFEERLAESGTGFLVGDAPTYVDLALFNDLFELAEEDNVPDFAARFGLPRLGAFLRAFEARPRIRAYLESPGRVPRYSRASHHWGSCGPYPPWGTHRFRH</sequence>
<evidence type="ECO:0000313" key="3">
    <source>
        <dbReference type="EMBL" id="CAK0803100.1"/>
    </source>
</evidence>
<dbReference type="EMBL" id="CAUYUJ010002948">
    <property type="protein sequence ID" value="CAK0803100.1"/>
    <property type="molecule type" value="Genomic_DNA"/>
</dbReference>
<evidence type="ECO:0000259" key="1">
    <source>
        <dbReference type="PROSITE" id="PS50404"/>
    </source>
</evidence>
<dbReference type="InterPro" id="IPR004046">
    <property type="entry name" value="GST_C"/>
</dbReference>
<evidence type="ECO:0000313" key="4">
    <source>
        <dbReference type="Proteomes" id="UP001189429"/>
    </source>
</evidence>
<dbReference type="SUPFAM" id="SSF47616">
    <property type="entry name" value="GST C-terminal domain-like"/>
    <property type="match status" value="1"/>
</dbReference>
<dbReference type="CDD" id="cd00570">
    <property type="entry name" value="GST_N_family"/>
    <property type="match status" value="1"/>
</dbReference>
<dbReference type="InterPro" id="IPR050213">
    <property type="entry name" value="GST_superfamily"/>
</dbReference>
<evidence type="ECO:0008006" key="5">
    <source>
        <dbReference type="Google" id="ProtNLM"/>
    </source>
</evidence>
<feature type="non-terminal residue" evidence="3">
    <location>
        <position position="298"/>
    </location>
</feature>